<feature type="region of interest" description="Disordered" evidence="8">
    <location>
        <begin position="274"/>
        <end position="294"/>
    </location>
</feature>
<evidence type="ECO:0000313" key="10">
    <source>
        <dbReference type="EMBL" id="KAF9886532.1"/>
    </source>
</evidence>
<feature type="region of interest" description="Disordered" evidence="8">
    <location>
        <begin position="126"/>
        <end position="164"/>
    </location>
</feature>
<evidence type="ECO:0000256" key="5">
    <source>
        <dbReference type="ARBA" id="ARBA00023125"/>
    </source>
</evidence>
<keyword evidence="5" id="KW-0238">DNA-binding</keyword>
<dbReference type="GO" id="GO:0045944">
    <property type="term" value="P:positive regulation of transcription by RNA polymerase II"/>
    <property type="evidence" value="ECO:0007669"/>
    <property type="project" value="TreeGrafter"/>
</dbReference>
<gene>
    <name evidence="10" type="primary">PPR1_2</name>
    <name evidence="10" type="ORF">FE257_011303</name>
</gene>
<sequence length="884" mass="98785">MPAHFVLDGPQGDETSGVAESSSFRNVSACNRCRQRKSRCDQRLPRCHACEKSGARCVGYDPITKREVPRSYLYYLETRVDYLKHVLVENRVQFKADSFGDEATRRGERPVDPANVADADEWAIEQASHHSGRKRKGSFTSSSITDSTRPGRSPSISPREAAPYGTSLDQDLVHCRNDPSCCTTHELIFGLRRIRPLSKPAELPDREQAAELVNLYFEHAYPQVPVLHKGDLLKLFDRAYSEDEDRNPRSLFFLYTVFAIGACMMPEHKAHALGDRTSPAIGSRKKRKISNQHHPAEEYHASATTHLQSAFNSCEDASSKLDTLQAAVLLAHLSLFYPVTPGPVYLVGLAMRAAVDMQLYDEESFDCIDNSGPASTKDEIDGCTNRLQDQCRRLWWSAYSLDRLIAPYTGRPSSVQDQIITMEVPFSLDEEGHEISAGDELSGKSKAMDFLTSHHFQLRLLQSEVHEVLHNHHAQHSRRKRSNSKCPPLYVKSPSSLLHDFDSIRSWKRDINRRLDEWKSCIPSRDEAGGTWLPVVHSELAYWQTINLLYRDEVSVPSELASMMPPRNSSHIHPNGDEAAVDDFTYFKIVEASRKMLQIYRLRHHVGSGNCTYLATHNIFLAGSLFLFTIWHSPLIRNLLTLEEIDCSILTGAAVLAGMADVYPQAEIFQESLERMHKATVQMCLSATNPEGGVKSPSDPAFRTVDPRSNSLPIATEQASESTELPRPSAPMLPQFDDNSKDMDNACDLDVENALTHLCSQSQGMQQLIPDDQGQYNTLVLGNPASDPPQPRAPSQGSSTCSVHTPDQAPEQYRARIDKTDPLMSLDYLDIEIMGQENAPSAADGNPGYMSDMAVACREVSNLGYGFQGLDERNMNDFLDTAVL</sequence>
<dbReference type="GO" id="GO:0008270">
    <property type="term" value="F:zinc ion binding"/>
    <property type="evidence" value="ECO:0007669"/>
    <property type="project" value="InterPro"/>
</dbReference>
<dbReference type="GO" id="GO:0006351">
    <property type="term" value="P:DNA-templated transcription"/>
    <property type="evidence" value="ECO:0007669"/>
    <property type="project" value="InterPro"/>
</dbReference>
<dbReference type="Pfam" id="PF00172">
    <property type="entry name" value="Zn_clus"/>
    <property type="match status" value="1"/>
</dbReference>
<dbReference type="InterPro" id="IPR052202">
    <property type="entry name" value="Yeast_MetPath_Reg"/>
</dbReference>
<dbReference type="CDD" id="cd12148">
    <property type="entry name" value="fungal_TF_MHR"/>
    <property type="match status" value="1"/>
</dbReference>
<keyword evidence="2" id="KW-0479">Metal-binding</keyword>
<dbReference type="Pfam" id="PF04082">
    <property type="entry name" value="Fungal_trans"/>
    <property type="match status" value="1"/>
</dbReference>
<dbReference type="InterPro" id="IPR007219">
    <property type="entry name" value="XnlR_reg_dom"/>
</dbReference>
<dbReference type="SMART" id="SM00906">
    <property type="entry name" value="Fungal_trans"/>
    <property type="match status" value="1"/>
</dbReference>
<dbReference type="InterPro" id="IPR001138">
    <property type="entry name" value="Zn2Cys6_DnaBD"/>
</dbReference>
<keyword evidence="7" id="KW-0539">Nucleus</keyword>
<evidence type="ECO:0000256" key="2">
    <source>
        <dbReference type="ARBA" id="ARBA00022723"/>
    </source>
</evidence>
<protein>
    <submittedName>
        <fullName evidence="10">Fungal specific transcription factor</fullName>
    </submittedName>
</protein>
<feature type="compositionally biased region" description="Polar residues" evidence="8">
    <location>
        <begin position="793"/>
        <end position="805"/>
    </location>
</feature>
<dbReference type="GO" id="GO:0005634">
    <property type="term" value="C:nucleus"/>
    <property type="evidence" value="ECO:0007669"/>
    <property type="project" value="UniProtKB-SubCell"/>
</dbReference>
<reference evidence="10" key="2">
    <citation type="submission" date="2020-02" db="EMBL/GenBank/DDBJ databases">
        <authorList>
            <person name="Gilchrist C.L.M."/>
            <person name="Chooi Y.-H."/>
        </authorList>
    </citation>
    <scope>NUCLEOTIDE SEQUENCE</scope>
    <source>
        <strain evidence="10">MST-FP2251</strain>
    </source>
</reference>
<dbReference type="PROSITE" id="PS50048">
    <property type="entry name" value="ZN2_CY6_FUNGAL_2"/>
    <property type="match status" value="1"/>
</dbReference>
<proteinExistence type="predicted"/>
<dbReference type="GO" id="GO:0043565">
    <property type="term" value="F:sequence-specific DNA binding"/>
    <property type="evidence" value="ECO:0007669"/>
    <property type="project" value="TreeGrafter"/>
</dbReference>
<feature type="compositionally biased region" description="Polar residues" evidence="8">
    <location>
        <begin position="707"/>
        <end position="723"/>
    </location>
</feature>
<evidence type="ECO:0000256" key="7">
    <source>
        <dbReference type="ARBA" id="ARBA00023242"/>
    </source>
</evidence>
<dbReference type="GO" id="GO:0000981">
    <property type="term" value="F:DNA-binding transcription factor activity, RNA polymerase II-specific"/>
    <property type="evidence" value="ECO:0007669"/>
    <property type="project" value="InterPro"/>
</dbReference>
<feature type="compositionally biased region" description="Polar residues" evidence="8">
    <location>
        <begin position="138"/>
        <end position="156"/>
    </location>
</feature>
<feature type="region of interest" description="Disordered" evidence="8">
    <location>
        <begin position="1"/>
        <end position="20"/>
    </location>
</feature>
<evidence type="ECO:0000313" key="11">
    <source>
        <dbReference type="Proteomes" id="UP001194746"/>
    </source>
</evidence>
<dbReference type="CDD" id="cd14723">
    <property type="entry name" value="ZIP_Ppr1"/>
    <property type="match status" value="1"/>
</dbReference>
<dbReference type="CDD" id="cd00067">
    <property type="entry name" value="GAL4"/>
    <property type="match status" value="1"/>
</dbReference>
<dbReference type="InterPro" id="IPR036864">
    <property type="entry name" value="Zn2-C6_fun-type_DNA-bd_sf"/>
</dbReference>
<evidence type="ECO:0000256" key="1">
    <source>
        <dbReference type="ARBA" id="ARBA00004123"/>
    </source>
</evidence>
<dbReference type="Proteomes" id="UP001194746">
    <property type="component" value="Unassembled WGS sequence"/>
</dbReference>
<reference evidence="10" key="1">
    <citation type="journal article" date="2019" name="Beilstein J. Org. Chem.">
        <title>Nanangenines: drimane sesquiterpenoids as the dominant metabolite cohort of a novel Australian fungus, Aspergillus nanangensis.</title>
        <authorList>
            <person name="Lacey H.J."/>
            <person name="Gilchrist C.L.M."/>
            <person name="Crombie A."/>
            <person name="Kalaitzis J.A."/>
            <person name="Vuong D."/>
            <person name="Rutledge P.J."/>
            <person name="Turner P."/>
            <person name="Pitt J.I."/>
            <person name="Lacey E."/>
            <person name="Chooi Y.H."/>
            <person name="Piggott A.M."/>
        </authorList>
    </citation>
    <scope>NUCLEOTIDE SEQUENCE</scope>
    <source>
        <strain evidence="10">MST-FP2251</strain>
    </source>
</reference>
<dbReference type="AlphaFoldDB" id="A0AAD4CJ41"/>
<dbReference type="Gene3D" id="4.10.240.10">
    <property type="entry name" value="Zn(2)-C6 fungal-type DNA-binding domain"/>
    <property type="match status" value="1"/>
</dbReference>
<evidence type="ECO:0000256" key="8">
    <source>
        <dbReference type="SAM" id="MobiDB-lite"/>
    </source>
</evidence>
<feature type="region of interest" description="Disordered" evidence="8">
    <location>
        <begin position="689"/>
        <end position="739"/>
    </location>
</feature>
<dbReference type="PROSITE" id="PS00463">
    <property type="entry name" value="ZN2_CY6_FUNGAL_1"/>
    <property type="match status" value="1"/>
</dbReference>
<evidence type="ECO:0000256" key="4">
    <source>
        <dbReference type="ARBA" id="ARBA00023015"/>
    </source>
</evidence>
<comment type="subcellular location">
    <subcellularLocation>
        <location evidence="1">Nucleus</location>
    </subcellularLocation>
</comment>
<evidence type="ECO:0000256" key="3">
    <source>
        <dbReference type="ARBA" id="ARBA00022833"/>
    </source>
</evidence>
<feature type="region of interest" description="Disordered" evidence="8">
    <location>
        <begin position="775"/>
        <end position="812"/>
    </location>
</feature>
<dbReference type="PANTHER" id="PTHR47782:SF1">
    <property type="entry name" value="PYRIMIDINE PATHWAY REGULATORY PROTEIN 1"/>
    <property type="match status" value="1"/>
</dbReference>
<feature type="domain" description="Zn(2)-C6 fungal-type" evidence="9">
    <location>
        <begin position="29"/>
        <end position="58"/>
    </location>
</feature>
<accession>A0AAD4CJ41</accession>
<evidence type="ECO:0000256" key="6">
    <source>
        <dbReference type="ARBA" id="ARBA00023163"/>
    </source>
</evidence>
<dbReference type="FunFam" id="4.10.240.10:FF:000006">
    <property type="entry name" value="Positive regulator of purine utilization"/>
    <property type="match status" value="1"/>
</dbReference>
<dbReference type="SUPFAM" id="SSF57701">
    <property type="entry name" value="Zn2/Cys6 DNA-binding domain"/>
    <property type="match status" value="1"/>
</dbReference>
<organism evidence="10 11">
    <name type="scientific">Aspergillus nanangensis</name>
    <dbReference type="NCBI Taxonomy" id="2582783"/>
    <lineage>
        <taxon>Eukaryota</taxon>
        <taxon>Fungi</taxon>
        <taxon>Dikarya</taxon>
        <taxon>Ascomycota</taxon>
        <taxon>Pezizomycotina</taxon>
        <taxon>Eurotiomycetes</taxon>
        <taxon>Eurotiomycetidae</taxon>
        <taxon>Eurotiales</taxon>
        <taxon>Aspergillaceae</taxon>
        <taxon>Aspergillus</taxon>
        <taxon>Aspergillus subgen. Circumdati</taxon>
    </lineage>
</organism>
<keyword evidence="3" id="KW-0862">Zinc</keyword>
<name>A0AAD4CJ41_ASPNN</name>
<keyword evidence="4" id="KW-0805">Transcription regulation</keyword>
<dbReference type="EMBL" id="VCAU01000075">
    <property type="protein sequence ID" value="KAF9886532.1"/>
    <property type="molecule type" value="Genomic_DNA"/>
</dbReference>
<evidence type="ECO:0000259" key="9">
    <source>
        <dbReference type="PROSITE" id="PS50048"/>
    </source>
</evidence>
<keyword evidence="11" id="KW-1185">Reference proteome</keyword>
<dbReference type="PANTHER" id="PTHR47782">
    <property type="entry name" value="ZN(II)2CYS6 TRANSCRIPTION FACTOR (EUROFUNG)-RELATED"/>
    <property type="match status" value="1"/>
</dbReference>
<keyword evidence="6" id="KW-0804">Transcription</keyword>
<comment type="caution">
    <text evidence="10">The sequence shown here is derived from an EMBL/GenBank/DDBJ whole genome shotgun (WGS) entry which is preliminary data.</text>
</comment>
<dbReference type="SMART" id="SM00066">
    <property type="entry name" value="GAL4"/>
    <property type="match status" value="1"/>
</dbReference>